<accession>A0A1Y3AT99</accession>
<dbReference type="GO" id="GO:0008017">
    <property type="term" value="F:microtubule binding"/>
    <property type="evidence" value="ECO:0007669"/>
    <property type="project" value="TreeGrafter"/>
</dbReference>
<dbReference type="InterPro" id="IPR050630">
    <property type="entry name" value="WD_repeat_EMAP"/>
</dbReference>
<keyword evidence="2" id="KW-0677">Repeat</keyword>
<dbReference type="PANTHER" id="PTHR13720">
    <property type="entry name" value="WD-40 REPEAT PROTEIN"/>
    <property type="match status" value="1"/>
</dbReference>
<keyword evidence="1" id="KW-0853">WD repeat</keyword>
<reference evidence="3 4" key="1">
    <citation type="submission" date="2017-03" db="EMBL/GenBank/DDBJ databases">
        <title>Genome Survey of Euroglyphus maynei.</title>
        <authorList>
            <person name="Arlian L.G."/>
            <person name="Morgan M.S."/>
            <person name="Rider S.D."/>
        </authorList>
    </citation>
    <scope>NUCLEOTIDE SEQUENCE [LARGE SCALE GENOMIC DNA]</scope>
    <source>
        <strain evidence="3">Arlian Lab</strain>
        <tissue evidence="3">Whole body</tissue>
    </source>
</reference>
<dbReference type="GO" id="GO:0072686">
    <property type="term" value="C:mitotic spindle"/>
    <property type="evidence" value="ECO:0007669"/>
    <property type="project" value="TreeGrafter"/>
</dbReference>
<evidence type="ECO:0000256" key="1">
    <source>
        <dbReference type="ARBA" id="ARBA00022574"/>
    </source>
</evidence>
<evidence type="ECO:0000313" key="4">
    <source>
        <dbReference type="Proteomes" id="UP000194236"/>
    </source>
</evidence>
<evidence type="ECO:0000313" key="3">
    <source>
        <dbReference type="EMBL" id="OTF71058.1"/>
    </source>
</evidence>
<dbReference type="PANTHER" id="PTHR13720:SF50">
    <property type="entry name" value="ECHINODERM MICROTUBULE-ASSOCIATED PROTEIN-LIKE 2"/>
    <property type="match status" value="1"/>
</dbReference>
<organism evidence="3 4">
    <name type="scientific">Euroglyphus maynei</name>
    <name type="common">Mayne's house dust mite</name>
    <dbReference type="NCBI Taxonomy" id="6958"/>
    <lineage>
        <taxon>Eukaryota</taxon>
        <taxon>Metazoa</taxon>
        <taxon>Ecdysozoa</taxon>
        <taxon>Arthropoda</taxon>
        <taxon>Chelicerata</taxon>
        <taxon>Arachnida</taxon>
        <taxon>Acari</taxon>
        <taxon>Acariformes</taxon>
        <taxon>Sarcoptiformes</taxon>
        <taxon>Astigmata</taxon>
        <taxon>Psoroptidia</taxon>
        <taxon>Analgoidea</taxon>
        <taxon>Pyroglyphidae</taxon>
        <taxon>Pyroglyphinae</taxon>
        <taxon>Euroglyphus</taxon>
    </lineage>
</organism>
<evidence type="ECO:0000256" key="2">
    <source>
        <dbReference type="ARBA" id="ARBA00022737"/>
    </source>
</evidence>
<comment type="caution">
    <text evidence="3">The sequence shown here is derived from an EMBL/GenBank/DDBJ whole genome shotgun (WGS) entry which is preliminary data.</text>
</comment>
<dbReference type="Proteomes" id="UP000194236">
    <property type="component" value="Unassembled WGS sequence"/>
</dbReference>
<dbReference type="SUPFAM" id="SSF50978">
    <property type="entry name" value="WD40 repeat-like"/>
    <property type="match status" value="1"/>
</dbReference>
<keyword evidence="4" id="KW-1185">Reference proteome</keyword>
<dbReference type="EMBL" id="MUJZ01062742">
    <property type="protein sequence ID" value="OTF71058.1"/>
    <property type="molecule type" value="Genomic_DNA"/>
</dbReference>
<sequence length="76" mass="8354">MTFNDVGELLTGDSNGNITIWHQNSGRMIRTIFGAHEGSIFDICTLKDGTIVTGGGKDKKIIEWNANMNRTGREAK</sequence>
<dbReference type="InterPro" id="IPR015943">
    <property type="entry name" value="WD40/YVTN_repeat-like_dom_sf"/>
</dbReference>
<dbReference type="GO" id="GO:0000226">
    <property type="term" value="P:microtubule cytoskeleton organization"/>
    <property type="evidence" value="ECO:0007669"/>
    <property type="project" value="TreeGrafter"/>
</dbReference>
<proteinExistence type="predicted"/>
<dbReference type="AlphaFoldDB" id="A0A1Y3AT99"/>
<dbReference type="Pfam" id="PF00400">
    <property type="entry name" value="WD40"/>
    <property type="match status" value="1"/>
</dbReference>
<name>A0A1Y3AT99_EURMA</name>
<dbReference type="Gene3D" id="2.130.10.10">
    <property type="entry name" value="YVTN repeat-like/Quinoprotein amine dehydrogenase"/>
    <property type="match status" value="1"/>
</dbReference>
<dbReference type="InterPro" id="IPR036322">
    <property type="entry name" value="WD40_repeat_dom_sf"/>
</dbReference>
<dbReference type="OrthoDB" id="47802at2759"/>
<protein>
    <submittedName>
        <fullName evidence="3">Uncharacterized protein</fullName>
    </submittedName>
</protein>
<dbReference type="InterPro" id="IPR001680">
    <property type="entry name" value="WD40_rpt"/>
</dbReference>
<feature type="non-terminal residue" evidence="3">
    <location>
        <position position="76"/>
    </location>
</feature>
<gene>
    <name evidence="3" type="ORF">BLA29_015174</name>
</gene>